<evidence type="ECO:0000313" key="1">
    <source>
        <dbReference type="EMBL" id="CAG8634529.1"/>
    </source>
</evidence>
<feature type="non-terminal residue" evidence="1">
    <location>
        <position position="85"/>
    </location>
</feature>
<protein>
    <submittedName>
        <fullName evidence="1">14918_t:CDS:1</fullName>
    </submittedName>
</protein>
<accession>A0ACA9NAG5</accession>
<reference evidence="1" key="1">
    <citation type="submission" date="2021-06" db="EMBL/GenBank/DDBJ databases">
        <authorList>
            <person name="Kallberg Y."/>
            <person name="Tangrot J."/>
            <person name="Rosling A."/>
        </authorList>
    </citation>
    <scope>NUCLEOTIDE SEQUENCE</scope>
    <source>
        <strain evidence="1">CL356</strain>
    </source>
</reference>
<keyword evidence="2" id="KW-1185">Reference proteome</keyword>
<comment type="caution">
    <text evidence="1">The sequence shown here is derived from an EMBL/GenBank/DDBJ whole genome shotgun (WGS) entry which is preliminary data.</text>
</comment>
<gene>
    <name evidence="1" type="ORF">ACOLOM_LOCUS7748</name>
</gene>
<dbReference type="EMBL" id="CAJVPT010018478">
    <property type="protein sequence ID" value="CAG8634529.1"/>
    <property type="molecule type" value="Genomic_DNA"/>
</dbReference>
<name>A0ACA9NAG5_9GLOM</name>
<organism evidence="1 2">
    <name type="scientific">Acaulospora colombiana</name>
    <dbReference type="NCBI Taxonomy" id="27376"/>
    <lineage>
        <taxon>Eukaryota</taxon>
        <taxon>Fungi</taxon>
        <taxon>Fungi incertae sedis</taxon>
        <taxon>Mucoromycota</taxon>
        <taxon>Glomeromycotina</taxon>
        <taxon>Glomeromycetes</taxon>
        <taxon>Diversisporales</taxon>
        <taxon>Acaulosporaceae</taxon>
        <taxon>Acaulospora</taxon>
    </lineage>
</organism>
<sequence>MSDHESDGSERESAGEQSKSTMRGVITLSSIPPLRYLYKNKTLTKAAKQRFSAKEDLLDRIHLFQGDITRLQIDSIVNAANRSLL</sequence>
<proteinExistence type="predicted"/>
<dbReference type="Proteomes" id="UP000789525">
    <property type="component" value="Unassembled WGS sequence"/>
</dbReference>
<evidence type="ECO:0000313" key="2">
    <source>
        <dbReference type="Proteomes" id="UP000789525"/>
    </source>
</evidence>